<accession>A0ABP7G3E3</accession>
<comment type="caution">
    <text evidence="10">The sequence shown here is derived from an EMBL/GenBank/DDBJ whole genome shotgun (WGS) entry which is preliminary data.</text>
</comment>
<dbReference type="InterPro" id="IPR000515">
    <property type="entry name" value="MetI-like"/>
</dbReference>
<feature type="transmembrane region" description="Helical" evidence="8">
    <location>
        <begin position="146"/>
        <end position="166"/>
    </location>
</feature>
<dbReference type="Proteomes" id="UP001500540">
    <property type="component" value="Unassembled WGS sequence"/>
</dbReference>
<dbReference type="PANTHER" id="PTHR30614">
    <property type="entry name" value="MEMBRANE COMPONENT OF AMINO ACID ABC TRANSPORTER"/>
    <property type="match status" value="1"/>
</dbReference>
<dbReference type="CDD" id="cd06261">
    <property type="entry name" value="TM_PBP2"/>
    <property type="match status" value="1"/>
</dbReference>
<feature type="domain" description="ABC transmembrane type-1" evidence="9">
    <location>
        <begin position="17"/>
        <end position="205"/>
    </location>
</feature>
<name>A0ABP7G3E3_9MICO</name>
<keyword evidence="6 8" id="KW-1133">Transmembrane helix</keyword>
<evidence type="ECO:0000313" key="10">
    <source>
        <dbReference type="EMBL" id="GAA3754525.1"/>
    </source>
</evidence>
<evidence type="ECO:0000256" key="2">
    <source>
        <dbReference type="ARBA" id="ARBA00022448"/>
    </source>
</evidence>
<dbReference type="InterPro" id="IPR043429">
    <property type="entry name" value="ArtM/GltK/GlnP/TcyL/YhdX-like"/>
</dbReference>
<dbReference type="InterPro" id="IPR035906">
    <property type="entry name" value="MetI-like_sf"/>
</dbReference>
<keyword evidence="11" id="KW-1185">Reference proteome</keyword>
<dbReference type="EMBL" id="BAABAF010000001">
    <property type="protein sequence ID" value="GAA3754525.1"/>
    <property type="molecule type" value="Genomic_DNA"/>
</dbReference>
<evidence type="ECO:0000313" key="11">
    <source>
        <dbReference type="Proteomes" id="UP001500540"/>
    </source>
</evidence>
<comment type="subcellular location">
    <subcellularLocation>
        <location evidence="1 8">Cell membrane</location>
        <topology evidence="1 8">Multi-pass membrane protein</topology>
    </subcellularLocation>
</comment>
<dbReference type="PROSITE" id="PS50928">
    <property type="entry name" value="ABC_TM1"/>
    <property type="match status" value="1"/>
</dbReference>
<proteinExistence type="inferred from homology"/>
<feature type="transmembrane region" description="Helical" evidence="8">
    <location>
        <begin position="20"/>
        <end position="41"/>
    </location>
</feature>
<gene>
    <name evidence="10" type="ORF">GCM10022240_04460</name>
</gene>
<evidence type="ECO:0000256" key="1">
    <source>
        <dbReference type="ARBA" id="ARBA00004651"/>
    </source>
</evidence>
<sequence>MNFAIAATYLPQMLSALGMSVLIAVVGFIAGSLLGVPLAVAKSGRNPVASWASRIYIEIFRNTPLLVQLYLFFFGLGQLGINLDPFTSALLGLTLNNAAYTAEIFRAGLESVPVGLHEAAAVLGLSKWQTLVHVSLKPALRNVLPALTNQFIVLFLFSSVASVISLNELTNEVNQLVSQTQLTIELFAFAAAMYYVVSAILAGASRLAERTLFRW</sequence>
<keyword evidence="3" id="KW-1003">Cell membrane</keyword>
<feature type="transmembrane region" description="Helical" evidence="8">
    <location>
        <begin position="186"/>
        <end position="208"/>
    </location>
</feature>
<protein>
    <submittedName>
        <fullName evidence="10">Amino acid ABC transporter permease</fullName>
    </submittedName>
</protein>
<evidence type="ECO:0000256" key="5">
    <source>
        <dbReference type="ARBA" id="ARBA00022692"/>
    </source>
</evidence>
<dbReference type="NCBIfam" id="TIGR01726">
    <property type="entry name" value="HEQRo_perm_3TM"/>
    <property type="match status" value="1"/>
</dbReference>
<dbReference type="PANTHER" id="PTHR30614:SF10">
    <property type="entry name" value="ARGININE ABC TRANSPORTER PERMEASE PROTEIN ARTM"/>
    <property type="match status" value="1"/>
</dbReference>
<evidence type="ECO:0000256" key="4">
    <source>
        <dbReference type="ARBA" id="ARBA00022519"/>
    </source>
</evidence>
<evidence type="ECO:0000256" key="3">
    <source>
        <dbReference type="ARBA" id="ARBA00022475"/>
    </source>
</evidence>
<evidence type="ECO:0000256" key="8">
    <source>
        <dbReference type="RuleBase" id="RU363032"/>
    </source>
</evidence>
<evidence type="ECO:0000259" key="9">
    <source>
        <dbReference type="PROSITE" id="PS50928"/>
    </source>
</evidence>
<comment type="similarity">
    <text evidence="8">Belongs to the binding-protein-dependent transport system permease family.</text>
</comment>
<keyword evidence="2 8" id="KW-0813">Transport</keyword>
<evidence type="ECO:0000256" key="7">
    <source>
        <dbReference type="ARBA" id="ARBA00023136"/>
    </source>
</evidence>
<keyword evidence="7 8" id="KW-0472">Membrane</keyword>
<keyword evidence="4" id="KW-0997">Cell inner membrane</keyword>
<dbReference type="InterPro" id="IPR010065">
    <property type="entry name" value="AA_ABC_transptr_permease_3TM"/>
</dbReference>
<organism evidence="10 11">
    <name type="scientific">Microbacterium kribbense</name>
    <dbReference type="NCBI Taxonomy" id="433645"/>
    <lineage>
        <taxon>Bacteria</taxon>
        <taxon>Bacillati</taxon>
        <taxon>Actinomycetota</taxon>
        <taxon>Actinomycetes</taxon>
        <taxon>Micrococcales</taxon>
        <taxon>Microbacteriaceae</taxon>
        <taxon>Microbacterium</taxon>
    </lineage>
</organism>
<evidence type="ECO:0000256" key="6">
    <source>
        <dbReference type="ARBA" id="ARBA00022989"/>
    </source>
</evidence>
<dbReference type="RefSeq" id="WP_344780067.1">
    <property type="nucleotide sequence ID" value="NZ_BAABAF010000001.1"/>
</dbReference>
<dbReference type="Pfam" id="PF00528">
    <property type="entry name" value="BPD_transp_1"/>
    <property type="match status" value="1"/>
</dbReference>
<keyword evidence="5 8" id="KW-0812">Transmembrane</keyword>
<dbReference type="Gene3D" id="1.10.3720.10">
    <property type="entry name" value="MetI-like"/>
    <property type="match status" value="1"/>
</dbReference>
<dbReference type="SUPFAM" id="SSF161098">
    <property type="entry name" value="MetI-like"/>
    <property type="match status" value="1"/>
</dbReference>
<reference evidence="11" key="1">
    <citation type="journal article" date="2019" name="Int. J. Syst. Evol. Microbiol.">
        <title>The Global Catalogue of Microorganisms (GCM) 10K type strain sequencing project: providing services to taxonomists for standard genome sequencing and annotation.</title>
        <authorList>
            <consortium name="The Broad Institute Genomics Platform"/>
            <consortium name="The Broad Institute Genome Sequencing Center for Infectious Disease"/>
            <person name="Wu L."/>
            <person name="Ma J."/>
        </authorList>
    </citation>
    <scope>NUCLEOTIDE SEQUENCE [LARGE SCALE GENOMIC DNA]</scope>
    <source>
        <strain evidence="11">JCM 16950</strain>
    </source>
</reference>